<feature type="domain" description="MRB1590-like C-terminal" evidence="3">
    <location>
        <begin position="470"/>
        <end position="571"/>
    </location>
</feature>
<dbReference type="InterPro" id="IPR046834">
    <property type="entry name" value="ABC_ATPase_C"/>
</dbReference>
<evidence type="ECO:0000259" key="2">
    <source>
        <dbReference type="Pfam" id="PF20446"/>
    </source>
</evidence>
<dbReference type="InterPro" id="IPR027417">
    <property type="entry name" value="P-loop_NTPase"/>
</dbReference>
<dbReference type="AlphaFoldDB" id="D1AHY7"/>
<dbReference type="KEGG" id="str:Sterm_1512"/>
<gene>
    <name evidence="4" type="ordered locus">Sterm_1512</name>
</gene>
<dbReference type="RefSeq" id="WP_012860967.1">
    <property type="nucleotide sequence ID" value="NC_013517.1"/>
</dbReference>
<keyword evidence="5" id="KW-1185">Reference proteome</keyword>
<evidence type="ECO:0000313" key="4">
    <source>
        <dbReference type="EMBL" id="ACZ08371.1"/>
    </source>
</evidence>
<dbReference type="EMBL" id="CP001739">
    <property type="protein sequence ID" value="ACZ08371.1"/>
    <property type="molecule type" value="Genomic_DNA"/>
</dbReference>
<reference evidence="5" key="1">
    <citation type="submission" date="2009-09" db="EMBL/GenBank/DDBJ databases">
        <title>The complete chromosome of Sebaldella termitidis ATCC 33386.</title>
        <authorList>
            <consortium name="US DOE Joint Genome Institute (JGI-PGF)"/>
            <person name="Lucas S."/>
            <person name="Copeland A."/>
            <person name="Lapidus A."/>
            <person name="Glavina del Rio T."/>
            <person name="Dalin E."/>
            <person name="Tice H."/>
            <person name="Bruce D."/>
            <person name="Goodwin L."/>
            <person name="Pitluck S."/>
            <person name="Kyrpides N."/>
            <person name="Mavromatis K."/>
            <person name="Ivanova N."/>
            <person name="Mikhailova N."/>
            <person name="Sims D."/>
            <person name="Meincke L."/>
            <person name="Brettin T."/>
            <person name="Detter J.C."/>
            <person name="Han C."/>
            <person name="Larimer F."/>
            <person name="Land M."/>
            <person name="Hauser L."/>
            <person name="Markowitz V."/>
            <person name="Cheng J.F."/>
            <person name="Hugenholtz P."/>
            <person name="Woyke T."/>
            <person name="Wu D."/>
            <person name="Eisen J.A."/>
        </authorList>
    </citation>
    <scope>NUCLEOTIDE SEQUENCE [LARGE SCALE GENOMIC DNA]</scope>
    <source>
        <strain evidence="5">ATCC 33386 / NCTC 11300</strain>
    </source>
</reference>
<dbReference type="InterPro" id="IPR019195">
    <property type="entry name" value="ABC_ATPase_put"/>
</dbReference>
<dbReference type="InterPro" id="IPR046833">
    <property type="entry name" value="ABC_N"/>
</dbReference>
<feature type="domain" description="ATPase of the ABC class C-terminal" evidence="1">
    <location>
        <begin position="173"/>
        <end position="441"/>
    </location>
</feature>
<protein>
    <submittedName>
        <fullName evidence="4">ATPase family protein</fullName>
    </submittedName>
</protein>
<dbReference type="Proteomes" id="UP000000845">
    <property type="component" value="Chromosome"/>
</dbReference>
<feature type="domain" description="ATPase of the ABC class N-terminal" evidence="2">
    <location>
        <begin position="6"/>
        <end position="163"/>
    </location>
</feature>
<name>D1AHY7_SEBTE</name>
<proteinExistence type="predicted"/>
<sequence length="573" mass="64204">MLTHIDLKKLLTSIDGKGYPAYKALKGDYDFGNYTLFFDRVQSDPFASPSKIRISVSHKDSEFPEDIINSDYKKTVLSDFLTRAFEDAVYKFSGDRNGSGNSGIIRIDHCGQEVLERTSVIINDNNTEIRMEAGLPANGRRISGKAAIHIFFDVLPKIINTAGFYKNISRDFLDSQIKLKLDQEYLRKELKKRKLTAFIANGSVLPRESGISDKPLAKNAVLFNSPESLETEFELPNAGLIKGMGIPEGITLIVGGGYHGKSTLLNAIESSVYNHKINDGREMVITRDDAVKIRAEDGRNIEMVNITPFINNLPNNKDTYRFSTENASGSTSQAANVMEALEAGSRLLLIDEDTSATNFMIRDDRMKKLVSREKEPITPFVDKVRQLYEEHGVSSIIVAGGSGDYFKTADHVIMMDEYIPKDVTEEAKAIVSDELPDIEEDEKDKNTAFGEITARVPLKSCFELNGKNTKIKSKEKNSILYGRNEIDLSNLEQLVSDSQTRCLAAMLEYLAKNGFDDKTNLSDTLDKLYDKIKSQGLYCLSGTRNFSGKLALPRKYELSAAINRYRELKIKKY</sequence>
<evidence type="ECO:0000259" key="1">
    <source>
        <dbReference type="Pfam" id="PF09818"/>
    </source>
</evidence>
<dbReference type="SUPFAM" id="SSF52540">
    <property type="entry name" value="P-loop containing nucleoside triphosphate hydrolases"/>
    <property type="match status" value="1"/>
</dbReference>
<dbReference type="InterPro" id="IPR049069">
    <property type="entry name" value="MRB1590-like_C"/>
</dbReference>
<evidence type="ECO:0000313" key="5">
    <source>
        <dbReference type="Proteomes" id="UP000000845"/>
    </source>
</evidence>
<dbReference type="PANTHER" id="PTHR38149:SF1">
    <property type="entry name" value="ATPASE"/>
    <property type="match status" value="1"/>
</dbReference>
<organism evidence="4 5">
    <name type="scientific">Sebaldella termitidis (strain ATCC 33386 / NCTC 11300)</name>
    <dbReference type="NCBI Taxonomy" id="526218"/>
    <lineage>
        <taxon>Bacteria</taxon>
        <taxon>Fusobacteriati</taxon>
        <taxon>Fusobacteriota</taxon>
        <taxon>Fusobacteriia</taxon>
        <taxon>Fusobacteriales</taxon>
        <taxon>Leptotrichiaceae</taxon>
        <taxon>Sebaldella</taxon>
    </lineage>
</organism>
<dbReference type="eggNOG" id="COG3044">
    <property type="taxonomic scope" value="Bacteria"/>
</dbReference>
<evidence type="ECO:0000259" key="3">
    <source>
        <dbReference type="Pfam" id="PF21117"/>
    </source>
</evidence>
<dbReference type="STRING" id="526218.Sterm_1512"/>
<dbReference type="Pfam" id="PF09818">
    <property type="entry name" value="ABC_ATPase"/>
    <property type="match status" value="1"/>
</dbReference>
<dbReference type="Pfam" id="PF21117">
    <property type="entry name" value="MRB1590_C"/>
    <property type="match status" value="1"/>
</dbReference>
<dbReference type="PANTHER" id="PTHR38149">
    <property type="entry name" value="ATPASE"/>
    <property type="match status" value="1"/>
</dbReference>
<dbReference type="Pfam" id="PF20446">
    <property type="entry name" value="ABC_N"/>
    <property type="match status" value="1"/>
</dbReference>
<reference evidence="4 5" key="2">
    <citation type="journal article" date="2010" name="Stand. Genomic Sci.">
        <title>Complete genome sequence of Sebaldella termitidis type strain (NCTC 11300).</title>
        <authorList>
            <person name="Harmon-Smith M."/>
            <person name="Celia L."/>
            <person name="Chertkov O."/>
            <person name="Lapidus A."/>
            <person name="Copeland A."/>
            <person name="Glavina Del Rio T."/>
            <person name="Nolan M."/>
            <person name="Lucas S."/>
            <person name="Tice H."/>
            <person name="Cheng J.F."/>
            <person name="Han C."/>
            <person name="Detter J.C."/>
            <person name="Bruce D."/>
            <person name="Goodwin L."/>
            <person name="Pitluck S."/>
            <person name="Pati A."/>
            <person name="Liolios K."/>
            <person name="Ivanova N."/>
            <person name="Mavromatis K."/>
            <person name="Mikhailova N."/>
            <person name="Chen A."/>
            <person name="Palaniappan K."/>
            <person name="Land M."/>
            <person name="Hauser L."/>
            <person name="Chang Y.J."/>
            <person name="Jeffries C.D."/>
            <person name="Brettin T."/>
            <person name="Goker M."/>
            <person name="Beck B."/>
            <person name="Bristow J."/>
            <person name="Eisen J.A."/>
            <person name="Markowitz V."/>
            <person name="Hugenholtz P."/>
            <person name="Kyrpides N.C."/>
            <person name="Klenk H.P."/>
            <person name="Chen F."/>
        </authorList>
    </citation>
    <scope>NUCLEOTIDE SEQUENCE [LARGE SCALE GENOMIC DNA]</scope>
    <source>
        <strain evidence="5">ATCC 33386 / NCTC 11300</strain>
    </source>
</reference>
<dbReference type="HOGENOM" id="CLU_021720_2_0_0"/>
<accession>D1AHY7</accession>